<evidence type="ECO:0000256" key="1">
    <source>
        <dbReference type="ARBA" id="ARBA00022729"/>
    </source>
</evidence>
<protein>
    <recommendedName>
        <fullName evidence="3">Yeast cell wall synthesis Kre9/Knh1-like N-terminal domain-containing protein</fullName>
    </recommendedName>
</protein>
<evidence type="ECO:0000259" key="3">
    <source>
        <dbReference type="Pfam" id="PF10342"/>
    </source>
</evidence>
<evidence type="ECO:0000313" key="4">
    <source>
        <dbReference type="EMBL" id="KAK9765528.1"/>
    </source>
</evidence>
<dbReference type="InterPro" id="IPR018466">
    <property type="entry name" value="Kre9/Knh1-like_N"/>
</dbReference>
<organism evidence="4 5">
    <name type="scientific">Basidiobolus ranarum</name>
    <dbReference type="NCBI Taxonomy" id="34480"/>
    <lineage>
        <taxon>Eukaryota</taxon>
        <taxon>Fungi</taxon>
        <taxon>Fungi incertae sedis</taxon>
        <taxon>Zoopagomycota</taxon>
        <taxon>Entomophthoromycotina</taxon>
        <taxon>Basidiobolomycetes</taxon>
        <taxon>Basidiobolales</taxon>
        <taxon>Basidiobolaceae</taxon>
        <taxon>Basidiobolus</taxon>
    </lineage>
</organism>
<accession>A0ABR2WVM8</accession>
<keyword evidence="5" id="KW-1185">Reference proteome</keyword>
<gene>
    <name evidence="4" type="ORF">K7432_006068</name>
</gene>
<proteinExistence type="predicted"/>
<dbReference type="Proteomes" id="UP001479436">
    <property type="component" value="Unassembled WGS sequence"/>
</dbReference>
<dbReference type="EMBL" id="JASJQH010000257">
    <property type="protein sequence ID" value="KAK9765528.1"/>
    <property type="molecule type" value="Genomic_DNA"/>
</dbReference>
<dbReference type="Pfam" id="PF10342">
    <property type="entry name" value="Kre9_KNH"/>
    <property type="match status" value="1"/>
</dbReference>
<evidence type="ECO:0000256" key="2">
    <source>
        <dbReference type="SAM" id="SignalP"/>
    </source>
</evidence>
<keyword evidence="1 2" id="KW-0732">Signal</keyword>
<feature type="chain" id="PRO_5045201547" description="Yeast cell wall synthesis Kre9/Knh1-like N-terminal domain-containing protein" evidence="2">
    <location>
        <begin position="22"/>
        <end position="133"/>
    </location>
</feature>
<dbReference type="PANTHER" id="PTHR40633">
    <property type="entry name" value="MATRIX PROTEIN, PUTATIVE (AFU_ORTHOLOGUE AFUA_8G05410)-RELATED"/>
    <property type="match status" value="1"/>
</dbReference>
<dbReference type="PANTHER" id="PTHR40633:SF1">
    <property type="entry name" value="GPI ANCHORED SERINE-THREONINE RICH PROTEIN (AFU_ORTHOLOGUE AFUA_1G03630)"/>
    <property type="match status" value="1"/>
</dbReference>
<name>A0ABR2WVM8_9FUNG</name>
<sequence>MLATTFSVFIIFSAILYRVESSPSITSPLGSNWQAGTTQTITWIDNQDKKEMPEYADLYLMAGKITALQPVGNIATNITTKPGQYKWEIPKETPSGKDYAIRIGSPPDIYYSPYFEISGGTGARPHSGKETTD</sequence>
<reference evidence="4 5" key="1">
    <citation type="submission" date="2023-04" db="EMBL/GenBank/DDBJ databases">
        <title>Genome of Basidiobolus ranarum AG-B5.</title>
        <authorList>
            <person name="Stajich J.E."/>
            <person name="Carter-House D."/>
            <person name="Gryganskyi A."/>
        </authorList>
    </citation>
    <scope>NUCLEOTIDE SEQUENCE [LARGE SCALE GENOMIC DNA]</scope>
    <source>
        <strain evidence="4 5">AG-B5</strain>
    </source>
</reference>
<dbReference type="InterPro" id="IPR052982">
    <property type="entry name" value="SRP1/TIP1-like"/>
</dbReference>
<evidence type="ECO:0000313" key="5">
    <source>
        <dbReference type="Proteomes" id="UP001479436"/>
    </source>
</evidence>
<feature type="domain" description="Yeast cell wall synthesis Kre9/Knh1-like N-terminal" evidence="3">
    <location>
        <begin position="30"/>
        <end position="117"/>
    </location>
</feature>
<feature type="signal peptide" evidence="2">
    <location>
        <begin position="1"/>
        <end position="21"/>
    </location>
</feature>
<comment type="caution">
    <text evidence="4">The sequence shown here is derived from an EMBL/GenBank/DDBJ whole genome shotgun (WGS) entry which is preliminary data.</text>
</comment>